<proteinExistence type="inferred from homology"/>
<sequence>MAQNSRCSKDLLLFQSVKQLQQYASNFKCNVLSGTLERAKGTIDMLYREALKQDQIGDEETAYIYYYRVCSLLSEYRKKFEAQFFSNVNSTGTRQTQFVSILSMSVSRASELLDSLQSRYEEVNSEPKNDAMDVANDVDHSEKVIEMTDQCSVDEFEEYSSGPGSLSMITSSDLYQLIQKDQSNILVIDVRNPEDFAKSRIKLPHGSIVNIPPRCIRPGITSRSLEMSLKPHDRLVFRKRFKAQHVIVVDEMLDCDGSEPSLLLTSLNEALVQFDQCFREKKPKYLLGGFLNWTNYYPMFCTSFEYRSTESSSPQLLPTTEISGTLLINYPKLKEFENGFTTVNNESAAAPAASFSSSLKPEMPVKAGRGRPPQIDRKLKPRTVPRLLRLKIVPKQTIDLTKDSEKIDKTKDAPVNTVVANSLDAGLQAAQICAAEDAGPFSGATPPTVPDRERKPTIRPGKEDVGQIESCLSFLKNSKSTGRRAALTGLVNLGNTCYLNSVVQCLYHTWILRQYFTTDAFLKDFSVLTCQYNRCPKIATQVKVLFEKLSTKRSSAVAPIDFKEAIQEGSTFFEDDRQQDAQEFLIFLFDALHEEMNLASVEVMRQNGSALVDHDLSQASADTCWNLYVKENRSLIVDLFQGQCRSSTQCLHCGMTSSKFDVYMNFSLPVPIDKPSTLQESLALFAKDEYLSEEVGWRCDRCKIKRPAVRHDRLIRAPVMFLVHLKRFTHDGSETGKIETFVDFPTVQPLDLSLITDKCSAASRRRYILTAVINHEGTASCGHYYSFCRYGDPSIWIRCDDEAVSIISESSVCTRNAYLLFYLAEEYVQPKTL</sequence>
<dbReference type="SUPFAM" id="SSF52821">
    <property type="entry name" value="Rhodanese/Cell cycle control phosphatase"/>
    <property type="match status" value="1"/>
</dbReference>
<dbReference type="InterPro" id="IPR036873">
    <property type="entry name" value="Rhodanese-like_dom_sf"/>
</dbReference>
<dbReference type="InterPro" id="IPR015063">
    <property type="entry name" value="USP8_dimer"/>
</dbReference>
<keyword evidence="5 7" id="KW-0378">Hydrolase</keyword>
<dbReference type="STRING" id="36087.A0A077Z1S0"/>
<keyword evidence="6 7" id="KW-0788">Thiol protease</keyword>
<dbReference type="GO" id="GO:0004843">
    <property type="term" value="F:cysteine-type deubiquitinase activity"/>
    <property type="evidence" value="ECO:0007669"/>
    <property type="project" value="UniProtKB-UniRule"/>
</dbReference>
<dbReference type="PANTHER" id="PTHR21646:SF24">
    <property type="entry name" value="UBIQUITIN CARBOXYL-TERMINAL HYDROLASE"/>
    <property type="match status" value="1"/>
</dbReference>
<dbReference type="PROSITE" id="PS00973">
    <property type="entry name" value="USP_2"/>
    <property type="match status" value="1"/>
</dbReference>
<comment type="similarity">
    <text evidence="2 7">Belongs to the peptidase C19 family.</text>
</comment>
<reference evidence="11" key="1">
    <citation type="submission" date="2014-01" db="EMBL/GenBank/DDBJ databases">
        <authorList>
            <person name="Aslett M."/>
        </authorList>
    </citation>
    <scope>NUCLEOTIDE SEQUENCE</scope>
</reference>
<dbReference type="Proteomes" id="UP000030665">
    <property type="component" value="Unassembled WGS sequence"/>
</dbReference>
<keyword evidence="3 7" id="KW-0645">Protease</keyword>
<dbReference type="InterPro" id="IPR001394">
    <property type="entry name" value="Peptidase_C19_UCH"/>
</dbReference>
<keyword evidence="4 7" id="KW-0833">Ubl conjugation pathway</keyword>
<evidence type="ECO:0000313" key="12">
    <source>
        <dbReference type="Proteomes" id="UP000030665"/>
    </source>
</evidence>
<evidence type="ECO:0000256" key="5">
    <source>
        <dbReference type="ARBA" id="ARBA00022801"/>
    </source>
</evidence>
<dbReference type="PROSITE" id="PS50206">
    <property type="entry name" value="RHODANESE_3"/>
    <property type="match status" value="1"/>
</dbReference>
<dbReference type="EMBL" id="HG805878">
    <property type="protein sequence ID" value="CDW54041.1"/>
    <property type="molecule type" value="Genomic_DNA"/>
</dbReference>
<organism evidence="11 12">
    <name type="scientific">Trichuris trichiura</name>
    <name type="common">Whipworm</name>
    <name type="synonym">Trichocephalus trichiurus</name>
    <dbReference type="NCBI Taxonomy" id="36087"/>
    <lineage>
        <taxon>Eukaryota</taxon>
        <taxon>Metazoa</taxon>
        <taxon>Ecdysozoa</taxon>
        <taxon>Nematoda</taxon>
        <taxon>Enoplea</taxon>
        <taxon>Dorylaimia</taxon>
        <taxon>Trichinellida</taxon>
        <taxon>Trichuridae</taxon>
        <taxon>Trichuris</taxon>
    </lineage>
</organism>
<feature type="compositionally biased region" description="Basic and acidic residues" evidence="8">
    <location>
        <begin position="450"/>
        <end position="462"/>
    </location>
</feature>
<evidence type="ECO:0000259" key="10">
    <source>
        <dbReference type="PROSITE" id="PS50235"/>
    </source>
</evidence>
<evidence type="ECO:0000256" key="1">
    <source>
        <dbReference type="ARBA" id="ARBA00000707"/>
    </source>
</evidence>
<dbReference type="EC" id="3.4.19.12" evidence="7"/>
<dbReference type="InterPro" id="IPR050185">
    <property type="entry name" value="Ub_carboxyl-term_hydrolase"/>
</dbReference>
<evidence type="ECO:0000259" key="9">
    <source>
        <dbReference type="PROSITE" id="PS50206"/>
    </source>
</evidence>
<dbReference type="SUPFAM" id="SSF54001">
    <property type="entry name" value="Cysteine proteinases"/>
    <property type="match status" value="1"/>
</dbReference>
<dbReference type="CDD" id="cd02674">
    <property type="entry name" value="Peptidase_C19R"/>
    <property type="match status" value="1"/>
</dbReference>
<protein>
    <recommendedName>
        <fullName evidence="7">Ubiquitin carboxyl-terminal hydrolase</fullName>
        <ecNumber evidence="7">3.4.19.12</ecNumber>
    </recommendedName>
</protein>
<accession>A0A077Z1S0</accession>
<dbReference type="InterPro" id="IPR028889">
    <property type="entry name" value="USP"/>
</dbReference>
<comment type="catalytic activity">
    <reaction evidence="1 7">
        <text>Thiol-dependent hydrolysis of ester, thioester, amide, peptide and isopeptide bonds formed by the C-terminal Gly of ubiquitin (a 76-residue protein attached to proteins as an intracellular targeting signal).</text>
        <dbReference type="EC" id="3.4.19.12"/>
    </reaction>
</comment>
<reference evidence="11" key="2">
    <citation type="submission" date="2014-03" db="EMBL/GenBank/DDBJ databases">
        <title>The whipworm genome and dual-species transcriptomics of an intimate host-pathogen interaction.</title>
        <authorList>
            <person name="Foth B.J."/>
            <person name="Tsai I.J."/>
            <person name="Reid A.J."/>
            <person name="Bancroft A.J."/>
            <person name="Nichol S."/>
            <person name="Tracey A."/>
            <person name="Holroyd N."/>
            <person name="Cotton J.A."/>
            <person name="Stanley E.J."/>
            <person name="Zarowiecki M."/>
            <person name="Liu J.Z."/>
            <person name="Huckvale T."/>
            <person name="Cooper P.J."/>
            <person name="Grencis R.K."/>
            <person name="Berriman M."/>
        </authorList>
    </citation>
    <scope>NUCLEOTIDE SEQUENCE [LARGE SCALE GENOMIC DNA]</scope>
</reference>
<evidence type="ECO:0000256" key="3">
    <source>
        <dbReference type="ARBA" id="ARBA00022670"/>
    </source>
</evidence>
<dbReference type="GO" id="GO:0016579">
    <property type="term" value="P:protein deubiquitination"/>
    <property type="evidence" value="ECO:0007669"/>
    <property type="project" value="InterPro"/>
</dbReference>
<dbReference type="InterPro" id="IPR038765">
    <property type="entry name" value="Papain-like_cys_pep_sf"/>
</dbReference>
<evidence type="ECO:0000256" key="8">
    <source>
        <dbReference type="SAM" id="MobiDB-lite"/>
    </source>
</evidence>
<evidence type="ECO:0000256" key="7">
    <source>
        <dbReference type="RuleBase" id="RU366025"/>
    </source>
</evidence>
<evidence type="ECO:0000256" key="2">
    <source>
        <dbReference type="ARBA" id="ARBA00009085"/>
    </source>
</evidence>
<dbReference type="GO" id="GO:0006508">
    <property type="term" value="P:proteolysis"/>
    <property type="evidence" value="ECO:0007669"/>
    <property type="project" value="UniProtKB-KW"/>
</dbReference>
<name>A0A077Z1S0_TRITR</name>
<dbReference type="Pfam" id="PF08969">
    <property type="entry name" value="USP8_dimer"/>
    <property type="match status" value="1"/>
</dbReference>
<gene>
    <name evidence="11" type="ORF">TTRE_0000231001</name>
</gene>
<dbReference type="Gene3D" id="3.40.250.10">
    <property type="entry name" value="Rhodanese-like domain"/>
    <property type="match status" value="1"/>
</dbReference>
<dbReference type="InterPro" id="IPR018200">
    <property type="entry name" value="USP_CS"/>
</dbReference>
<dbReference type="InterPro" id="IPR001763">
    <property type="entry name" value="Rhodanese-like_dom"/>
</dbReference>
<feature type="domain" description="Rhodanese" evidence="9">
    <location>
        <begin position="181"/>
        <end position="302"/>
    </location>
</feature>
<evidence type="ECO:0000256" key="6">
    <source>
        <dbReference type="ARBA" id="ARBA00022807"/>
    </source>
</evidence>
<dbReference type="PANTHER" id="PTHR21646">
    <property type="entry name" value="UBIQUITIN CARBOXYL-TERMINAL HYDROLASE"/>
    <property type="match status" value="1"/>
</dbReference>
<dbReference type="OrthoDB" id="292964at2759"/>
<dbReference type="PROSITE" id="PS50235">
    <property type="entry name" value="USP_3"/>
    <property type="match status" value="1"/>
</dbReference>
<dbReference type="Gene3D" id="1.20.58.80">
    <property type="entry name" value="Phosphotransferase system, lactose/cellobiose-type IIA subunit"/>
    <property type="match status" value="1"/>
</dbReference>
<keyword evidence="12" id="KW-1185">Reference proteome</keyword>
<dbReference type="PROSITE" id="PS00972">
    <property type="entry name" value="USP_1"/>
    <property type="match status" value="1"/>
</dbReference>
<dbReference type="SUPFAM" id="SSF140856">
    <property type="entry name" value="USP8 N-terminal domain-like"/>
    <property type="match status" value="1"/>
</dbReference>
<dbReference type="Gene3D" id="3.90.70.10">
    <property type="entry name" value="Cysteine proteinases"/>
    <property type="match status" value="1"/>
</dbReference>
<feature type="region of interest" description="Disordered" evidence="8">
    <location>
        <begin position="441"/>
        <end position="462"/>
    </location>
</feature>
<dbReference type="Pfam" id="PF00443">
    <property type="entry name" value="UCH"/>
    <property type="match status" value="1"/>
</dbReference>
<feature type="domain" description="USP" evidence="10">
    <location>
        <begin position="488"/>
        <end position="825"/>
    </location>
</feature>
<dbReference type="AlphaFoldDB" id="A0A077Z1S0"/>
<evidence type="ECO:0000256" key="4">
    <source>
        <dbReference type="ARBA" id="ARBA00022786"/>
    </source>
</evidence>
<evidence type="ECO:0000313" key="11">
    <source>
        <dbReference type="EMBL" id="CDW54041.1"/>
    </source>
</evidence>